<evidence type="ECO:0000259" key="1">
    <source>
        <dbReference type="Pfam" id="PF00535"/>
    </source>
</evidence>
<dbReference type="Gene3D" id="3.90.550.10">
    <property type="entry name" value="Spore Coat Polysaccharide Biosynthesis Protein SpsA, Chain A"/>
    <property type="match status" value="1"/>
</dbReference>
<sequence length="504" mass="57860">MFKNAKQMKVTVIIPTYNSQSFILDRLSDLESQTLPKDQWEVILVDDKSTDDTYNIMLEFAKNTQINMSVYQLSHNSGASMAPRNVGLSHAKGTYIQFMYADDRLGHESLERQYNFAIKNDSDVILGKYVGVGGRGVPKSMFKKGNIQNADIVDNNLMYSMTVHKMFKKSFIDSHNFTMNENVRHGEEDKLFMVQTYVSAKVISILSDYDYYYVIDFEDGSNSHKTTPIGDPKKHMLATELSIEYIINHAQQPQILYAYLKRMAKHSIWRKGLYGTDRTYDQNNEFYNQLSIIFRKYFSMELLNDIHYAPGDWLFKGLMLGNFEQFNELYKSLSNSDFSDVVEINKNGIYVENTLINGSILAQNFAEDTFKIEEIQKNGPTNLSIRFLFYNKLLYNTEPSNAMVTFSIPKTKCLIKFPVRFETDGVHGEADVDINKIINAGQNANWYGNLELSYGGYNKKIRLSQKNNTLSQWTGKIENNSMLGGETTLKVTDKGTLMVMTQVK</sequence>
<dbReference type="Proteomes" id="UP000192288">
    <property type="component" value="Unassembled WGS sequence"/>
</dbReference>
<dbReference type="GO" id="GO:0016758">
    <property type="term" value="F:hexosyltransferase activity"/>
    <property type="evidence" value="ECO:0007669"/>
    <property type="project" value="UniProtKB-ARBA"/>
</dbReference>
<protein>
    <recommendedName>
        <fullName evidence="1">Glycosyltransferase 2-like domain-containing protein</fullName>
    </recommendedName>
</protein>
<evidence type="ECO:0000313" key="2">
    <source>
        <dbReference type="EMBL" id="ORI97025.1"/>
    </source>
</evidence>
<proteinExistence type="predicted"/>
<organism evidence="2 3">
    <name type="scientific">Leuconostoc pseudomesenteroides</name>
    <dbReference type="NCBI Taxonomy" id="33968"/>
    <lineage>
        <taxon>Bacteria</taxon>
        <taxon>Bacillati</taxon>
        <taxon>Bacillota</taxon>
        <taxon>Bacilli</taxon>
        <taxon>Lactobacillales</taxon>
        <taxon>Lactobacillaceae</taxon>
        <taxon>Leuconostoc</taxon>
    </lineage>
</organism>
<dbReference type="InterPro" id="IPR029044">
    <property type="entry name" value="Nucleotide-diphossugar_trans"/>
</dbReference>
<evidence type="ECO:0000313" key="3">
    <source>
        <dbReference type="Proteomes" id="UP000192288"/>
    </source>
</evidence>
<feature type="domain" description="Glycosyltransferase 2-like" evidence="1">
    <location>
        <begin position="11"/>
        <end position="171"/>
    </location>
</feature>
<accession>A0A1X0VBC0</accession>
<comment type="caution">
    <text evidence="2">The sequence shown here is derived from an EMBL/GenBank/DDBJ whole genome shotgun (WGS) entry which is preliminary data.</text>
</comment>
<dbReference type="EMBL" id="MPLS01000065">
    <property type="protein sequence ID" value="ORI97025.1"/>
    <property type="molecule type" value="Genomic_DNA"/>
</dbReference>
<reference evidence="2 3" key="1">
    <citation type="journal article" date="2017" name="Front. Microbiol.">
        <title>Genomic Characterization of Dairy Associated Leuconostoc Species and Diversity of Leuconostocs in Undefined Mixed Mesophilic Starter Cultures.</title>
        <authorList>
            <person name="Frantzen C.A."/>
            <person name="Kot W."/>
            <person name="Pedersen T.B."/>
            <person name="Ardo Y.M."/>
            <person name="Broadbent J.R."/>
            <person name="Neve H."/>
            <person name="Hansen L.H."/>
            <person name="Dal Bello F."/>
            <person name="Ostlie H.M."/>
            <person name="Kleppen H.P."/>
            <person name="Vogensen F.K."/>
            <person name="Holo H."/>
        </authorList>
    </citation>
    <scope>NUCLEOTIDE SEQUENCE [LARGE SCALE GENOMIC DNA]</scope>
    <source>
        <strain evidence="2 3">LMGCF08</strain>
    </source>
</reference>
<dbReference type="InterPro" id="IPR001173">
    <property type="entry name" value="Glyco_trans_2-like"/>
</dbReference>
<dbReference type="AlphaFoldDB" id="A0A1X0VBC0"/>
<gene>
    <name evidence="2" type="ORF">BMR96_09460</name>
</gene>
<dbReference type="PANTHER" id="PTHR22916:SF3">
    <property type="entry name" value="UDP-GLCNAC:BETAGAL BETA-1,3-N-ACETYLGLUCOSAMINYLTRANSFERASE-LIKE PROTEIN 1"/>
    <property type="match status" value="1"/>
</dbReference>
<dbReference type="PANTHER" id="PTHR22916">
    <property type="entry name" value="GLYCOSYLTRANSFERASE"/>
    <property type="match status" value="1"/>
</dbReference>
<name>A0A1X0VBC0_LEUPS</name>
<dbReference type="RefSeq" id="WP_080519595.1">
    <property type="nucleotide sequence ID" value="NZ_MPLS01000065.1"/>
</dbReference>
<dbReference type="CDD" id="cd00761">
    <property type="entry name" value="Glyco_tranf_GTA_type"/>
    <property type="match status" value="1"/>
</dbReference>
<dbReference type="SUPFAM" id="SSF53448">
    <property type="entry name" value="Nucleotide-diphospho-sugar transferases"/>
    <property type="match status" value="1"/>
</dbReference>
<dbReference type="STRING" id="33968.BMS77_09750"/>
<dbReference type="Pfam" id="PF00535">
    <property type="entry name" value="Glycos_transf_2"/>
    <property type="match status" value="1"/>
</dbReference>